<feature type="transmembrane region" description="Helical" evidence="4">
    <location>
        <begin position="53"/>
        <end position="71"/>
    </location>
</feature>
<dbReference type="InterPro" id="IPR036259">
    <property type="entry name" value="MFS_trans_sf"/>
</dbReference>
<keyword evidence="6" id="KW-1185">Reference proteome</keyword>
<feature type="transmembrane region" description="Helical" evidence="4">
    <location>
        <begin position="91"/>
        <end position="112"/>
    </location>
</feature>
<accession>A0ABY2SMF0</accession>
<feature type="transmembrane region" description="Helical" evidence="4">
    <location>
        <begin position="177"/>
        <end position="200"/>
    </location>
</feature>
<dbReference type="EMBL" id="SZPQ01000009">
    <property type="protein sequence ID" value="TKI06975.1"/>
    <property type="molecule type" value="Genomic_DNA"/>
</dbReference>
<feature type="transmembrane region" description="Helical" evidence="4">
    <location>
        <begin position="333"/>
        <end position="351"/>
    </location>
</feature>
<feature type="transmembrane region" description="Helical" evidence="4">
    <location>
        <begin position="298"/>
        <end position="321"/>
    </location>
</feature>
<protein>
    <submittedName>
        <fullName evidence="5">MFS transporter</fullName>
    </submittedName>
</protein>
<feature type="transmembrane region" description="Helical" evidence="4">
    <location>
        <begin position="421"/>
        <end position="440"/>
    </location>
</feature>
<keyword evidence="3 4" id="KW-0472">Membrane</keyword>
<dbReference type="PANTHER" id="PTHR23523:SF2">
    <property type="entry name" value="2-NITROIMIDAZOLE TRANSPORTER"/>
    <property type="match status" value="1"/>
</dbReference>
<reference evidence="5 6" key="1">
    <citation type="submission" date="2019-04" db="EMBL/GenBank/DDBJ databases">
        <authorList>
            <person name="Li M."/>
            <person name="Gao C."/>
        </authorList>
    </citation>
    <scope>NUCLEOTIDE SEQUENCE [LARGE SCALE GENOMIC DNA]</scope>
    <source>
        <strain evidence="5 6">BGMRC 2031</strain>
    </source>
</reference>
<evidence type="ECO:0000256" key="4">
    <source>
        <dbReference type="SAM" id="Phobius"/>
    </source>
</evidence>
<evidence type="ECO:0000256" key="3">
    <source>
        <dbReference type="ARBA" id="ARBA00023136"/>
    </source>
</evidence>
<feature type="transmembrane region" description="Helical" evidence="4">
    <location>
        <begin position="206"/>
        <end position="229"/>
    </location>
</feature>
<organism evidence="5 6">
    <name type="scientific">Martelella alba</name>
    <dbReference type="NCBI Taxonomy" id="2590451"/>
    <lineage>
        <taxon>Bacteria</taxon>
        <taxon>Pseudomonadati</taxon>
        <taxon>Pseudomonadota</taxon>
        <taxon>Alphaproteobacteria</taxon>
        <taxon>Hyphomicrobiales</taxon>
        <taxon>Aurantimonadaceae</taxon>
        <taxon>Martelella</taxon>
    </lineage>
</organism>
<comment type="caution">
    <text evidence="5">The sequence shown here is derived from an EMBL/GenBank/DDBJ whole genome shotgun (WGS) entry which is preliminary data.</text>
</comment>
<dbReference type="Proteomes" id="UP000305202">
    <property type="component" value="Unassembled WGS sequence"/>
</dbReference>
<evidence type="ECO:0000256" key="1">
    <source>
        <dbReference type="ARBA" id="ARBA00022692"/>
    </source>
</evidence>
<evidence type="ECO:0000256" key="2">
    <source>
        <dbReference type="ARBA" id="ARBA00022989"/>
    </source>
</evidence>
<sequence>MGDAAGVSAEQAGLCSFLAIRQTGRVANGNAMDMKSIENTAGGKHPIRSRNSALTGLKVAAFIALAVNLRAPLTSLPSVIDAVRGDLRISAAAAGLLTTIPVLCFGVLAPLAAAALRRLSIERAVMLTLAGVILGSVARSLGGMPLVVAGTVILGGALTLGNIVSLMVIARDFPRRAGLMTGVLVMAMSIGAMLSAGLTAPLTSLFHWRVALASWAALAVIGLLLWLAVAHGSAGQKDTPPPAFGPAKPVATRQASGRVWRQPAVRRLTLAFASHTFMFYGLTAWLPDYLMQAADMNVHQAGISASLFQILGILGCFGVPWLKSYLGFDALRLFWVVGVSWLLMPAGLLLAPAAWPLWVVLGGIGSGGGFSVVFMLVMSHAADLDENRRISSFVQGVSYIVASTAPVVVGGVHQFTGEWGLAWGIVIAAALLMLYGGSTASRLMRLDNNR</sequence>
<feature type="transmembrane region" description="Helical" evidence="4">
    <location>
        <begin position="124"/>
        <end position="141"/>
    </location>
</feature>
<proteinExistence type="predicted"/>
<feature type="transmembrane region" description="Helical" evidence="4">
    <location>
        <begin position="268"/>
        <end position="286"/>
    </location>
</feature>
<dbReference type="SUPFAM" id="SSF103473">
    <property type="entry name" value="MFS general substrate transporter"/>
    <property type="match status" value="1"/>
</dbReference>
<evidence type="ECO:0000313" key="5">
    <source>
        <dbReference type="EMBL" id="TKI06975.1"/>
    </source>
</evidence>
<dbReference type="Gene3D" id="1.20.1250.20">
    <property type="entry name" value="MFS general substrate transporter like domains"/>
    <property type="match status" value="1"/>
</dbReference>
<evidence type="ECO:0000313" key="6">
    <source>
        <dbReference type="Proteomes" id="UP000305202"/>
    </source>
</evidence>
<keyword evidence="2 4" id="KW-1133">Transmembrane helix</keyword>
<keyword evidence="1 4" id="KW-0812">Transmembrane</keyword>
<dbReference type="PANTHER" id="PTHR23523">
    <property type="match status" value="1"/>
</dbReference>
<name>A0ABY2SMF0_9HYPH</name>
<dbReference type="InterPro" id="IPR011701">
    <property type="entry name" value="MFS"/>
</dbReference>
<feature type="transmembrane region" description="Helical" evidence="4">
    <location>
        <begin position="357"/>
        <end position="378"/>
    </location>
</feature>
<feature type="transmembrane region" description="Helical" evidence="4">
    <location>
        <begin position="147"/>
        <end position="170"/>
    </location>
</feature>
<dbReference type="InterPro" id="IPR052524">
    <property type="entry name" value="MFS_Cyanate_Porter"/>
</dbReference>
<feature type="transmembrane region" description="Helical" evidence="4">
    <location>
        <begin position="390"/>
        <end position="409"/>
    </location>
</feature>
<gene>
    <name evidence="5" type="ORF">FCN80_08495</name>
</gene>
<dbReference type="Pfam" id="PF07690">
    <property type="entry name" value="MFS_1"/>
    <property type="match status" value="1"/>
</dbReference>